<organism evidence="2">
    <name type="scientific">bioreactor metagenome</name>
    <dbReference type="NCBI Taxonomy" id="1076179"/>
    <lineage>
        <taxon>unclassified sequences</taxon>
        <taxon>metagenomes</taxon>
        <taxon>ecological metagenomes</taxon>
    </lineage>
</organism>
<name>A0A645BPJ6_9ZZZZ</name>
<evidence type="ECO:0000313" key="2">
    <source>
        <dbReference type="EMBL" id="MPM67205.1"/>
    </source>
</evidence>
<accession>A0A645BPJ6</accession>
<evidence type="ECO:0000256" key="1">
    <source>
        <dbReference type="SAM" id="Phobius"/>
    </source>
</evidence>
<comment type="caution">
    <text evidence="2">The sequence shown here is derived from an EMBL/GenBank/DDBJ whole genome shotgun (WGS) entry which is preliminary data.</text>
</comment>
<keyword evidence="1" id="KW-0472">Membrane</keyword>
<proteinExistence type="predicted"/>
<dbReference type="EMBL" id="VSSQ01021552">
    <property type="protein sequence ID" value="MPM67205.1"/>
    <property type="molecule type" value="Genomic_DNA"/>
</dbReference>
<reference evidence="2" key="1">
    <citation type="submission" date="2019-08" db="EMBL/GenBank/DDBJ databases">
        <authorList>
            <person name="Kucharzyk K."/>
            <person name="Murdoch R.W."/>
            <person name="Higgins S."/>
            <person name="Loffler F."/>
        </authorList>
    </citation>
    <scope>NUCLEOTIDE SEQUENCE</scope>
</reference>
<keyword evidence="1" id="KW-0812">Transmembrane</keyword>
<gene>
    <name evidence="2" type="ORF">SDC9_114122</name>
</gene>
<keyword evidence="1" id="KW-1133">Transmembrane helix</keyword>
<feature type="transmembrane region" description="Helical" evidence="1">
    <location>
        <begin position="58"/>
        <end position="79"/>
    </location>
</feature>
<protein>
    <submittedName>
        <fullName evidence="2">Uncharacterized protein</fullName>
    </submittedName>
</protein>
<dbReference type="AlphaFoldDB" id="A0A645BPJ6"/>
<sequence>MSHPQFYTAFTDNLTKVLLQQATQEKLLAGQLLTTDDFDAKWNQIAPEYMADAVPEVLQYPAVAIAWAAYVGMGVAMLWDTEWERHAYATDTYALFRNPRGFDAMDEYIMEEIMGIAVDSADFTKVEDFLRNAAHTAMTMIRKEDFPPDSIEAYRIFSDAVTVMFRLGASMCMYGRGYSYQLEGN</sequence>